<gene>
    <name evidence="2" type="ORF">BOLC9T56473H</name>
</gene>
<keyword evidence="1" id="KW-0812">Transmembrane</keyword>
<accession>A0A3P6DTY2</accession>
<dbReference type="EMBL" id="LR031875">
    <property type="protein sequence ID" value="VDD31150.1"/>
    <property type="molecule type" value="Genomic_DNA"/>
</dbReference>
<feature type="transmembrane region" description="Helical" evidence="1">
    <location>
        <begin position="72"/>
        <end position="90"/>
    </location>
</feature>
<dbReference type="AlphaFoldDB" id="A0A3P6DTY2"/>
<evidence type="ECO:0000256" key="1">
    <source>
        <dbReference type="SAM" id="Phobius"/>
    </source>
</evidence>
<name>A0A3P6DTY2_BRAOL</name>
<reference evidence="2" key="1">
    <citation type="submission" date="2018-11" db="EMBL/GenBank/DDBJ databases">
        <authorList>
            <consortium name="Genoscope - CEA"/>
            <person name="William W."/>
        </authorList>
    </citation>
    <scope>NUCLEOTIDE SEQUENCE</scope>
</reference>
<organism evidence="2">
    <name type="scientific">Brassica oleracea</name>
    <name type="common">Wild cabbage</name>
    <dbReference type="NCBI Taxonomy" id="3712"/>
    <lineage>
        <taxon>Eukaryota</taxon>
        <taxon>Viridiplantae</taxon>
        <taxon>Streptophyta</taxon>
        <taxon>Embryophyta</taxon>
        <taxon>Tracheophyta</taxon>
        <taxon>Spermatophyta</taxon>
        <taxon>Magnoliopsida</taxon>
        <taxon>eudicotyledons</taxon>
        <taxon>Gunneridae</taxon>
        <taxon>Pentapetalae</taxon>
        <taxon>rosids</taxon>
        <taxon>malvids</taxon>
        <taxon>Brassicales</taxon>
        <taxon>Brassicaceae</taxon>
        <taxon>Brassiceae</taxon>
        <taxon>Brassica</taxon>
    </lineage>
</organism>
<keyword evidence="1" id="KW-1133">Transmembrane helix</keyword>
<sequence>MKTKRELHGDKEVVMKTERELHDDEEVAMKTERDIHGNEEVAMKRGEELRGDKARCGPSGDQEVAMRRGGEMFVFILVFSGLARHMLIYYHNISGSSDFCGFTFV</sequence>
<evidence type="ECO:0000313" key="2">
    <source>
        <dbReference type="EMBL" id="VDD31150.1"/>
    </source>
</evidence>
<keyword evidence="1" id="KW-0472">Membrane</keyword>
<proteinExistence type="predicted"/>
<protein>
    <submittedName>
        <fullName evidence="2">Uncharacterized protein</fullName>
    </submittedName>
</protein>